<sequence>MNNKCFHPDDLFTQQQQTRLVELMGHFQESLATGNPLSPISKQELENLVEAELKAAISRSAKILSSL</sequence>
<reference evidence="2" key="1">
    <citation type="journal article" date="2011" name="MBio">
        <title>Novel metabolic attributes of the genus Cyanothece, comprising a group of unicellular nitrogen-fixing Cyanobacteria.</title>
        <authorList>
            <person name="Bandyopadhyay A."/>
            <person name="Elvitigala T."/>
            <person name="Welsh E."/>
            <person name="Stockel J."/>
            <person name="Liberton M."/>
            <person name="Min H."/>
            <person name="Sherman L.A."/>
            <person name="Pakrasi H.B."/>
        </authorList>
    </citation>
    <scope>NUCLEOTIDE SEQUENCE [LARGE SCALE GENOMIC DNA]</scope>
    <source>
        <strain evidence="2">PCC 7822</strain>
        <plasmid evidence="2">Cy782204</plasmid>
    </source>
</reference>
<dbReference type="HOGENOM" id="CLU_2805283_0_0_3"/>
<dbReference type="Proteomes" id="UP000008206">
    <property type="component" value="Plasmid Cy782204"/>
</dbReference>
<evidence type="ECO:0000313" key="2">
    <source>
        <dbReference type="Proteomes" id="UP000008206"/>
    </source>
</evidence>
<keyword evidence="1" id="KW-0614">Plasmid</keyword>
<dbReference type="KEGG" id="cyj:Cyan7822_6697"/>
<dbReference type="RefSeq" id="WP_013325764.1">
    <property type="nucleotide sequence ID" value="NC_014503.1"/>
</dbReference>
<organism evidence="1 2">
    <name type="scientific">Gloeothece verrucosa (strain PCC 7822)</name>
    <name type="common">Cyanothece sp. (strain PCC 7822)</name>
    <dbReference type="NCBI Taxonomy" id="497965"/>
    <lineage>
        <taxon>Bacteria</taxon>
        <taxon>Bacillati</taxon>
        <taxon>Cyanobacteriota</taxon>
        <taxon>Cyanophyceae</taxon>
        <taxon>Oscillatoriophycideae</taxon>
        <taxon>Chroococcales</taxon>
        <taxon>Aphanothecaceae</taxon>
        <taxon>Gloeothece</taxon>
        <taxon>Gloeothece verrucosa</taxon>
    </lineage>
</organism>
<proteinExistence type="predicted"/>
<dbReference type="AlphaFoldDB" id="E0UNW2"/>
<keyword evidence="2" id="KW-1185">Reference proteome</keyword>
<gene>
    <name evidence="1" type="ordered locus">Cyan7822_6697</name>
</gene>
<accession>E0UNW2</accession>
<dbReference type="EMBL" id="CP002202">
    <property type="protein sequence ID" value="ADN18642.1"/>
    <property type="molecule type" value="Genomic_DNA"/>
</dbReference>
<name>E0UNW2_GLOV7</name>
<evidence type="ECO:0000313" key="1">
    <source>
        <dbReference type="EMBL" id="ADN18642.1"/>
    </source>
</evidence>
<geneLocation type="plasmid" evidence="1 2">
    <name>Cy782204</name>
</geneLocation>
<dbReference type="OrthoDB" id="459418at2"/>
<protein>
    <submittedName>
        <fullName evidence="1">Uncharacterized protein</fullName>
    </submittedName>
</protein>